<feature type="region of interest" description="Disordered" evidence="1">
    <location>
        <begin position="1"/>
        <end position="29"/>
    </location>
</feature>
<feature type="region of interest" description="Disordered" evidence="1">
    <location>
        <begin position="344"/>
        <end position="373"/>
    </location>
</feature>
<feature type="compositionally biased region" description="Basic and acidic residues" evidence="1">
    <location>
        <begin position="1"/>
        <end position="13"/>
    </location>
</feature>
<feature type="transmembrane region" description="Helical" evidence="2">
    <location>
        <begin position="113"/>
        <end position="135"/>
    </location>
</feature>
<dbReference type="Proteomes" id="UP001566132">
    <property type="component" value="Unassembled WGS sequence"/>
</dbReference>
<dbReference type="EMBL" id="JBDJPC010000007">
    <property type="protein sequence ID" value="KAL1495008.1"/>
    <property type="molecule type" value="Genomic_DNA"/>
</dbReference>
<sequence length="441" mass="47935">MDDSLESAKDEAKIPPPPSETAPSDLPPLAKPAKGINSMTMSTKISTDQLICKTPQESTSGSVKSMKFNGMLTPNKILMGMGLLQFIFGFLMVLFGVYVIAYKASLSNLGGGIWGGMLAMITGISGILSAAKHVCPFKHNAQKAAHTTFLALSLISVAVSQLIVVIACTGLARDVNSVEFRESLEKPETLSTLGKLTEEIAENYKGILFNIILIIVSSFECITAGIASYRSARELCPCFRKSEEYYQDNLNAHRSHALVSSWLMDKHGLSNSAVPQIYLVAPSSTLERGSKMSSVMPVPLYAIPAPLIQPPIMGYPLIPAPLGSIPSPIIPPQNRKHTKVYKYYMSRSRSRSRSREPTPRKSKSKSYEPQQMTEADLVRTYTGLDRAMAEEFIDICEMKNASLCSDLSSCNNSTCQSPCSSSADGCHTNSDANSHDCLVKK</sequence>
<feature type="transmembrane region" description="Helical" evidence="2">
    <location>
        <begin position="77"/>
        <end position="101"/>
    </location>
</feature>
<evidence type="ECO:0000313" key="4">
    <source>
        <dbReference type="Proteomes" id="UP001566132"/>
    </source>
</evidence>
<dbReference type="AlphaFoldDB" id="A0ABD1EM25"/>
<reference evidence="3 4" key="1">
    <citation type="submission" date="2024-05" db="EMBL/GenBank/DDBJ databases">
        <title>Genetic variation in Jamaican populations of the coffee berry borer (Hypothenemus hampei).</title>
        <authorList>
            <person name="Errbii M."/>
            <person name="Myrie A."/>
        </authorList>
    </citation>
    <scope>NUCLEOTIDE SEQUENCE [LARGE SCALE GENOMIC DNA]</scope>
    <source>
        <strain evidence="3">JA-Hopewell-2020-01-JO</strain>
        <tissue evidence="3">Whole body</tissue>
    </source>
</reference>
<evidence type="ECO:0000313" key="3">
    <source>
        <dbReference type="EMBL" id="KAL1495008.1"/>
    </source>
</evidence>
<keyword evidence="2" id="KW-0472">Membrane</keyword>
<feature type="transmembrane region" description="Helical" evidence="2">
    <location>
        <begin position="147"/>
        <end position="172"/>
    </location>
</feature>
<feature type="transmembrane region" description="Helical" evidence="2">
    <location>
        <begin position="207"/>
        <end position="227"/>
    </location>
</feature>
<keyword evidence="2" id="KW-1133">Transmembrane helix</keyword>
<protein>
    <submittedName>
        <fullName evidence="3">Uncharacterized protein</fullName>
    </submittedName>
</protein>
<organism evidence="3 4">
    <name type="scientific">Hypothenemus hampei</name>
    <name type="common">Coffee berry borer</name>
    <dbReference type="NCBI Taxonomy" id="57062"/>
    <lineage>
        <taxon>Eukaryota</taxon>
        <taxon>Metazoa</taxon>
        <taxon>Ecdysozoa</taxon>
        <taxon>Arthropoda</taxon>
        <taxon>Hexapoda</taxon>
        <taxon>Insecta</taxon>
        <taxon>Pterygota</taxon>
        <taxon>Neoptera</taxon>
        <taxon>Endopterygota</taxon>
        <taxon>Coleoptera</taxon>
        <taxon>Polyphaga</taxon>
        <taxon>Cucujiformia</taxon>
        <taxon>Curculionidae</taxon>
        <taxon>Scolytinae</taxon>
        <taxon>Hypothenemus</taxon>
    </lineage>
</organism>
<feature type="compositionally biased region" description="Pro residues" evidence="1">
    <location>
        <begin position="14"/>
        <end position="29"/>
    </location>
</feature>
<evidence type="ECO:0000256" key="2">
    <source>
        <dbReference type="SAM" id="Phobius"/>
    </source>
</evidence>
<evidence type="ECO:0000256" key="1">
    <source>
        <dbReference type="SAM" id="MobiDB-lite"/>
    </source>
</evidence>
<accession>A0ABD1EM25</accession>
<keyword evidence="2" id="KW-0812">Transmembrane</keyword>
<name>A0ABD1EM25_HYPHA</name>
<gene>
    <name evidence="3" type="ORF">ABEB36_010499</name>
</gene>
<comment type="caution">
    <text evidence="3">The sequence shown here is derived from an EMBL/GenBank/DDBJ whole genome shotgun (WGS) entry which is preliminary data.</text>
</comment>
<keyword evidence="4" id="KW-1185">Reference proteome</keyword>
<proteinExistence type="predicted"/>